<dbReference type="InterPro" id="IPR029016">
    <property type="entry name" value="GAF-like_dom_sf"/>
</dbReference>
<proteinExistence type="predicted"/>
<comment type="caution">
    <text evidence="3">The sequence shown here is derived from an EMBL/GenBank/DDBJ whole genome shotgun (WGS) entry which is preliminary data.</text>
</comment>
<dbReference type="InterPro" id="IPR001633">
    <property type="entry name" value="EAL_dom"/>
</dbReference>
<dbReference type="CDD" id="cd01948">
    <property type="entry name" value="EAL"/>
    <property type="match status" value="1"/>
</dbReference>
<feature type="domain" description="GGDEF" evidence="2">
    <location>
        <begin position="341"/>
        <end position="485"/>
    </location>
</feature>
<dbReference type="Gene3D" id="3.30.450.40">
    <property type="match status" value="1"/>
</dbReference>
<dbReference type="SUPFAM" id="SSF55073">
    <property type="entry name" value="Nucleotide cyclase"/>
    <property type="match status" value="1"/>
</dbReference>
<dbReference type="SMART" id="SM00052">
    <property type="entry name" value="EAL"/>
    <property type="match status" value="1"/>
</dbReference>
<evidence type="ECO:0000313" key="4">
    <source>
        <dbReference type="Proteomes" id="UP000036102"/>
    </source>
</evidence>
<evidence type="ECO:0000313" key="3">
    <source>
        <dbReference type="EMBL" id="KMQ73072.1"/>
    </source>
</evidence>
<dbReference type="InterPro" id="IPR043128">
    <property type="entry name" value="Rev_trsase/Diguanyl_cyclase"/>
</dbReference>
<dbReference type="InterPro" id="IPR003018">
    <property type="entry name" value="GAF"/>
</dbReference>
<keyword evidence="4" id="KW-1185">Reference proteome</keyword>
<dbReference type="PROSITE" id="PS50883">
    <property type="entry name" value="EAL"/>
    <property type="match status" value="1"/>
</dbReference>
<dbReference type="Gene3D" id="3.20.20.450">
    <property type="entry name" value="EAL domain"/>
    <property type="match status" value="1"/>
</dbReference>
<dbReference type="PANTHER" id="PTHR33121:SF79">
    <property type="entry name" value="CYCLIC DI-GMP PHOSPHODIESTERASE PDED-RELATED"/>
    <property type="match status" value="1"/>
</dbReference>
<dbReference type="SUPFAM" id="SSF55781">
    <property type="entry name" value="GAF domain-like"/>
    <property type="match status" value="1"/>
</dbReference>
<organism evidence="3 4">
    <name type="scientific">Marinobacter subterrani</name>
    <dbReference type="NCBI Taxonomy" id="1658765"/>
    <lineage>
        <taxon>Bacteria</taxon>
        <taxon>Pseudomonadati</taxon>
        <taxon>Pseudomonadota</taxon>
        <taxon>Gammaproteobacteria</taxon>
        <taxon>Pseudomonadales</taxon>
        <taxon>Marinobacteraceae</taxon>
        <taxon>Marinobacter</taxon>
    </lineage>
</organism>
<dbReference type="CDD" id="cd01949">
    <property type="entry name" value="GGDEF"/>
    <property type="match status" value="1"/>
</dbReference>
<dbReference type="Pfam" id="PF00563">
    <property type="entry name" value="EAL"/>
    <property type="match status" value="1"/>
</dbReference>
<dbReference type="PANTHER" id="PTHR33121">
    <property type="entry name" value="CYCLIC DI-GMP PHOSPHODIESTERASE PDEF"/>
    <property type="match status" value="1"/>
</dbReference>
<dbReference type="GO" id="GO:0071111">
    <property type="term" value="F:cyclic-guanylate-specific phosphodiesterase activity"/>
    <property type="evidence" value="ECO:0007669"/>
    <property type="project" value="InterPro"/>
</dbReference>
<accession>A0A0J7J4H1</accession>
<dbReference type="Pfam" id="PF13185">
    <property type="entry name" value="GAF_2"/>
    <property type="match status" value="1"/>
</dbReference>
<evidence type="ECO:0000259" key="1">
    <source>
        <dbReference type="PROSITE" id="PS50883"/>
    </source>
</evidence>
<dbReference type="Proteomes" id="UP000036102">
    <property type="component" value="Unassembled WGS sequence"/>
</dbReference>
<gene>
    <name evidence="3" type="ORF">Msub_20268</name>
</gene>
<reference evidence="3 4" key="1">
    <citation type="submission" date="2015-06" db="EMBL/GenBank/DDBJ databases">
        <title>Marinobacter subterrani, a genetically tractable neutrophilic iron-oxidizing strain isolated from the Soudan Iron Mine.</title>
        <authorList>
            <person name="Bonis B.M."/>
            <person name="Gralnick J.A."/>
        </authorList>
    </citation>
    <scope>NUCLEOTIDE SEQUENCE [LARGE SCALE GENOMIC DNA]</scope>
    <source>
        <strain evidence="3 4">JG233</strain>
    </source>
</reference>
<dbReference type="EMBL" id="LFBU01000002">
    <property type="protein sequence ID" value="KMQ73072.1"/>
    <property type="molecule type" value="Genomic_DNA"/>
</dbReference>
<dbReference type="Gene3D" id="3.30.70.270">
    <property type="match status" value="1"/>
</dbReference>
<protein>
    <submittedName>
        <fullName evidence="3">Diguanylate cyclase (GGDEF) domain</fullName>
    </submittedName>
</protein>
<dbReference type="AlphaFoldDB" id="A0A0J7J4H1"/>
<dbReference type="InterPro" id="IPR000160">
    <property type="entry name" value="GGDEF_dom"/>
</dbReference>
<name>A0A0J7J4H1_9GAMM</name>
<feature type="domain" description="EAL" evidence="1">
    <location>
        <begin position="494"/>
        <end position="748"/>
    </location>
</feature>
<dbReference type="SMART" id="SM00267">
    <property type="entry name" value="GGDEF"/>
    <property type="match status" value="1"/>
</dbReference>
<dbReference type="SUPFAM" id="SSF141868">
    <property type="entry name" value="EAL domain-like"/>
    <property type="match status" value="1"/>
</dbReference>
<dbReference type="InterPro" id="IPR029787">
    <property type="entry name" value="Nucleotide_cyclase"/>
</dbReference>
<dbReference type="STRING" id="1658765.Msub_20268"/>
<evidence type="ECO:0000259" key="2">
    <source>
        <dbReference type="PROSITE" id="PS50887"/>
    </source>
</evidence>
<dbReference type="Pfam" id="PF00990">
    <property type="entry name" value="GGDEF"/>
    <property type="match status" value="1"/>
</dbReference>
<dbReference type="InterPro" id="IPR050706">
    <property type="entry name" value="Cyclic-di-GMP_PDE-like"/>
</dbReference>
<dbReference type="InterPro" id="IPR035919">
    <property type="entry name" value="EAL_sf"/>
</dbReference>
<sequence length="748" mass="82272">MLSKAADYRVLTRSVGYPCIAPHPGTIDQTGFDLCIIDLNTLLHCEADIRKIRSRAAPALKPVLLAASESELKKANGYLGDLAEDVIRTPIRRVELTARVHNLLRLGRTSEFQKLETENTQTALKGATRALRAFSACNERVIHARSEKEMLYGICDSLAKDGGYALAWVGQAKAYGGGRIKPLAIAGGASDYINKIENSPRTSTAGQDPIALALQTGIRHQSIVPASPGEAAIPEKSEKSHHLQSVIAFPLTIRDKQPEACLAIYSVEADRFDGAEVRLLQRMVDNIVHGIRALREQSRRRRSEKKAHDMAYRDALTGLANRTAALEALDRHLRLAGPFPPAAGLLYLDLDGFKLINDALGHDAGDEVLIQVAQRLTHAVRESDLVARQGGDEFIILAPYEAQDCLSTVDLPELMSVMSAVAQRVLETIEQPFVVRGREYYLGASIGISLCPVHSCDASTLLTSADSAMYQAKNVGGNSFQFFSCDLSKKQQHRLDIENRLRTAVDMGEFQLAFQPLIDLTTTRTVGVEALIRWPQADGSYISPGEFIPIAEETSLIIRIGTWVMKEALKALQRLHLQGFTHLQMAVNLAIGQLWQPGLVQDIVDFLKQLDIPPSALKVELTEGSLMSDVQRMEGIVQEFRRAEIEVAIDDFGTGYSSLARLRSLPITTLKIDRSFLFGTPDNQSAVKMVNTIRQMAESLGIQALAEGIETEEQWRMLQALGCPLGQGFYFAKPMAETALLERLSAEI</sequence>
<dbReference type="PATRIC" id="fig|1658765.3.peg.3534"/>
<dbReference type="PROSITE" id="PS50887">
    <property type="entry name" value="GGDEF"/>
    <property type="match status" value="1"/>
</dbReference>
<dbReference type="NCBIfam" id="TIGR00254">
    <property type="entry name" value="GGDEF"/>
    <property type="match status" value="1"/>
</dbReference>